<dbReference type="EMBL" id="JANBPK010000945">
    <property type="protein sequence ID" value="KAJ2928033.1"/>
    <property type="molecule type" value="Genomic_DNA"/>
</dbReference>
<keyword evidence="2" id="KW-1185">Reference proteome</keyword>
<sequence>MSRIKGSKLTGLMGIKQLLSSVRCRASTSFPLKVIDICGMDSQGPLYAALSEAVPILEQLGFELQCGP</sequence>
<dbReference type="Proteomes" id="UP001140091">
    <property type="component" value="Unassembled WGS sequence"/>
</dbReference>
<name>A0A9W8J8A8_9AGAR</name>
<evidence type="ECO:0000313" key="2">
    <source>
        <dbReference type="Proteomes" id="UP001140091"/>
    </source>
</evidence>
<accession>A0A9W8J8A8</accession>
<evidence type="ECO:0000313" key="1">
    <source>
        <dbReference type="EMBL" id="KAJ2928033.1"/>
    </source>
</evidence>
<reference evidence="1" key="1">
    <citation type="submission" date="2022-06" db="EMBL/GenBank/DDBJ databases">
        <title>Genome Sequence of Candolleomyces eurysporus.</title>
        <authorList>
            <person name="Buettner E."/>
        </authorList>
    </citation>
    <scope>NUCLEOTIDE SEQUENCE</scope>
    <source>
        <strain evidence="1">VTCC 930004</strain>
    </source>
</reference>
<organism evidence="1 2">
    <name type="scientific">Candolleomyces eurysporus</name>
    <dbReference type="NCBI Taxonomy" id="2828524"/>
    <lineage>
        <taxon>Eukaryota</taxon>
        <taxon>Fungi</taxon>
        <taxon>Dikarya</taxon>
        <taxon>Basidiomycota</taxon>
        <taxon>Agaricomycotina</taxon>
        <taxon>Agaricomycetes</taxon>
        <taxon>Agaricomycetidae</taxon>
        <taxon>Agaricales</taxon>
        <taxon>Agaricineae</taxon>
        <taxon>Psathyrellaceae</taxon>
        <taxon>Candolleomyces</taxon>
    </lineage>
</organism>
<comment type="caution">
    <text evidence="1">The sequence shown here is derived from an EMBL/GenBank/DDBJ whole genome shotgun (WGS) entry which is preliminary data.</text>
</comment>
<dbReference type="AlphaFoldDB" id="A0A9W8J8A8"/>
<gene>
    <name evidence="1" type="ORF">H1R20_g9065</name>
</gene>
<feature type="non-terminal residue" evidence="1">
    <location>
        <position position="68"/>
    </location>
</feature>
<protein>
    <submittedName>
        <fullName evidence="1">Uncharacterized protein</fullName>
    </submittedName>
</protein>
<proteinExistence type="predicted"/>